<dbReference type="HOGENOM" id="CLU_272328_0_0_9"/>
<keyword evidence="1" id="KW-0677">Repeat</keyword>
<feature type="domain" description="VWFA" evidence="4">
    <location>
        <begin position="599"/>
        <end position="794"/>
    </location>
</feature>
<dbReference type="Pfam" id="PF13306">
    <property type="entry name" value="LRR_5"/>
    <property type="match status" value="2"/>
</dbReference>
<protein>
    <recommendedName>
        <fullName evidence="8">VWFA domain-containing protein</fullName>
    </recommendedName>
</protein>
<dbReference type="Pfam" id="PF00395">
    <property type="entry name" value="SLH"/>
    <property type="match status" value="2"/>
</dbReference>
<dbReference type="Gene3D" id="3.80.10.10">
    <property type="entry name" value="Ribonuclease Inhibitor"/>
    <property type="match status" value="2"/>
</dbReference>
<feature type="domain" description="SLH" evidence="5">
    <location>
        <begin position="998"/>
        <end position="1061"/>
    </location>
</feature>
<dbReference type="InterPro" id="IPR036465">
    <property type="entry name" value="vWFA_dom_sf"/>
</dbReference>
<dbReference type="InterPro" id="IPR001119">
    <property type="entry name" value="SLH_dom"/>
</dbReference>
<feature type="signal peptide" evidence="3">
    <location>
        <begin position="1"/>
        <end position="26"/>
    </location>
</feature>
<dbReference type="InterPro" id="IPR051465">
    <property type="entry name" value="Cell_Envelope_Struct_Comp"/>
</dbReference>
<keyword evidence="3" id="KW-0732">Signal</keyword>
<evidence type="ECO:0000259" key="5">
    <source>
        <dbReference type="PROSITE" id="PS51272"/>
    </source>
</evidence>
<dbReference type="CDD" id="cd00198">
    <property type="entry name" value="vWFA"/>
    <property type="match status" value="1"/>
</dbReference>
<comment type="caution">
    <text evidence="6">The sequence shown here is derived from an EMBL/GenBank/DDBJ whole genome shotgun (WGS) entry which is preliminary data.</text>
</comment>
<feature type="region of interest" description="Disordered" evidence="2">
    <location>
        <begin position="887"/>
        <end position="922"/>
    </location>
</feature>
<keyword evidence="7" id="KW-1185">Reference proteome</keyword>
<dbReference type="PANTHER" id="PTHR43308">
    <property type="entry name" value="OUTER MEMBRANE PROTEIN ALPHA-RELATED"/>
    <property type="match status" value="1"/>
</dbReference>
<dbReference type="PATRIC" id="fig|1203606.4.peg.2270"/>
<dbReference type="InterPro" id="IPR032675">
    <property type="entry name" value="LRR_dom_sf"/>
</dbReference>
<dbReference type="PROSITE" id="PS51272">
    <property type="entry name" value="SLH"/>
    <property type="match status" value="2"/>
</dbReference>
<feature type="chain" id="PRO_5004467865" description="VWFA domain-containing protein" evidence="3">
    <location>
        <begin position="27"/>
        <end position="1186"/>
    </location>
</feature>
<feature type="region of interest" description="Disordered" evidence="2">
    <location>
        <begin position="60"/>
        <end position="92"/>
    </location>
</feature>
<feature type="compositionally biased region" description="Polar residues" evidence="2">
    <location>
        <begin position="887"/>
        <end position="897"/>
    </location>
</feature>
<dbReference type="Pfam" id="PF13519">
    <property type="entry name" value="VWA_2"/>
    <property type="match status" value="1"/>
</dbReference>
<dbReference type="PANTHER" id="PTHR43308:SF5">
    <property type="entry name" value="S-LAYER PROTEIN _ PEPTIDOGLYCAN ENDO-BETA-N-ACETYLGLUCOSAMINIDASE"/>
    <property type="match status" value="1"/>
</dbReference>
<dbReference type="SMART" id="SM00327">
    <property type="entry name" value="VWA"/>
    <property type="match status" value="1"/>
</dbReference>
<dbReference type="RefSeq" id="WP_016148424.1">
    <property type="nucleotide sequence ID" value="NZ_KB976104.1"/>
</dbReference>
<organism evidence="6 7">
    <name type="scientific">Butyricicoccus pullicaecorum 1.2</name>
    <dbReference type="NCBI Taxonomy" id="1203606"/>
    <lineage>
        <taxon>Bacteria</taxon>
        <taxon>Bacillati</taxon>
        <taxon>Bacillota</taxon>
        <taxon>Clostridia</taxon>
        <taxon>Eubacteriales</taxon>
        <taxon>Butyricicoccaceae</taxon>
        <taxon>Butyricicoccus</taxon>
    </lineage>
</organism>
<evidence type="ECO:0000313" key="6">
    <source>
        <dbReference type="EMBL" id="EOQ36272.1"/>
    </source>
</evidence>
<reference evidence="6 7" key="1">
    <citation type="submission" date="2013-01" db="EMBL/GenBank/DDBJ databases">
        <title>The Genome Sequence of Butyricicoccus pullicaecorum 1.2.</title>
        <authorList>
            <consortium name="The Broad Institute Genome Sequencing Platform"/>
            <person name="Earl A."/>
            <person name="Ward D."/>
            <person name="Feldgarden M."/>
            <person name="Gevers D."/>
            <person name="Van Immerseel F."/>
            <person name="Eeckhaut V."/>
            <person name="Walker B."/>
            <person name="Young S.K."/>
            <person name="Zeng Q."/>
            <person name="Gargeya S."/>
            <person name="Fitzgerald M."/>
            <person name="Haas B."/>
            <person name="Abouelleil A."/>
            <person name="Alvarado L."/>
            <person name="Arachchi H.M."/>
            <person name="Berlin A.M."/>
            <person name="Chapman S.B."/>
            <person name="Dewar J."/>
            <person name="Goldberg J."/>
            <person name="Griggs A."/>
            <person name="Gujja S."/>
            <person name="Hansen M."/>
            <person name="Howarth C."/>
            <person name="Imamovic A."/>
            <person name="Larimer J."/>
            <person name="McCowan C."/>
            <person name="Murphy C."/>
            <person name="Neiman D."/>
            <person name="Pearson M."/>
            <person name="Priest M."/>
            <person name="Roberts A."/>
            <person name="Saif S."/>
            <person name="Shea T."/>
            <person name="Sisk P."/>
            <person name="Sykes S."/>
            <person name="Wortman J."/>
            <person name="Nusbaum C."/>
            <person name="Birren B."/>
        </authorList>
    </citation>
    <scope>NUCLEOTIDE SEQUENCE [LARGE SCALE GENOMIC DNA]</scope>
    <source>
        <strain evidence="6 7">1.2</strain>
    </source>
</reference>
<feature type="domain" description="SLH" evidence="5">
    <location>
        <begin position="1062"/>
        <end position="1120"/>
    </location>
</feature>
<dbReference type="eggNOG" id="COG4099">
    <property type="taxonomic scope" value="Bacteria"/>
</dbReference>
<accession>R8VZC9</accession>
<dbReference type="EMBL" id="AQOB01000008">
    <property type="protein sequence ID" value="EOQ36272.1"/>
    <property type="molecule type" value="Genomic_DNA"/>
</dbReference>
<evidence type="ECO:0000256" key="3">
    <source>
        <dbReference type="SAM" id="SignalP"/>
    </source>
</evidence>
<dbReference type="SUPFAM" id="SSF52058">
    <property type="entry name" value="L domain-like"/>
    <property type="match status" value="1"/>
</dbReference>
<dbReference type="InterPro" id="IPR026906">
    <property type="entry name" value="LRR_5"/>
</dbReference>
<evidence type="ECO:0000259" key="4">
    <source>
        <dbReference type="PROSITE" id="PS50234"/>
    </source>
</evidence>
<proteinExistence type="predicted"/>
<name>R8VZC9_9FIRM</name>
<sequence>MKKKRLLASIVTATILFTMVPMNALASDNAIQNVDAEVLDTQESLKPVVDIEEEVSSNVDTAEMPDNMTEEEDTQQLESFVDSETAKEYTDPETAEEYIQQLEEIADALPEDLDDITLENASEYRTLFERYKQLKGMIMDFFSGIFNDNNLKSRYNAATAVLDEFADKMALYADDVQEYLILAAEMPNQEDLTGEITSEYAREIQQKIQRCEELYSDFDQAAKQLTEVRNARTIIQNIAKTLEELGFIFAHGDGWEIEQNVLTISKNFPVTDRYYNVNALPWYSSSSPSRHKKITKVVVTDDVTILPYGILSHLSNLQEIDLGSGLEEIGINVFDQKRGLFESGYQPTGELTLTVRYENVSLEDILGHNEPVETLILDNPDLVVADEYQPGDDFYSVCSNNHLKTLVVKNAKRIGNGAFEGMEKLETVEFDQIETIAYRAFFAYYNNEFNLTRVQFAPDCKLKEIGQSAFEECQNLQGSIEIPESCEYIASYAFQNCNSITELTIPDKTKIGYSNIFSKFEDLKNRMVAILDGQFQLGEVSNDDILTVPDGWESSRLGKQNSASLNGTQITKAARWIDEDKTQAQVQLQFSYTKVPGKDFIFIVDYSGSMAEIGNLNENNDSRFSDMQSKLLDVSDQLLNTAGYDNRVAVLSFDTETAANSESFTKNLSDVENFLLSDAPYGSTNYAVALQEAKNLIDSRADKSRDAVVIFISDGKPNRNLDNTTSNSDIILSELEQIADTIKDEGISIYGVMQSVPESEEEQSRRAMQLVCTDGLFFHAKDTAEFSEAVNKTIGAAFGRYILKDVVHENFTLDTDSLPDDVSYDADTATITWDLTGALPYTDYVLTLKITLNSEDTENTTYPEGDFDTNLGDAVLYDRVMQTSVNTVSTPVLSRGNSEGGGGAHHPDPDPDPDPDDNDDDEEEIIDEEVPLAETPWLNTVDHYAYIVGYPEDYVTGQPTEDESRWPVKPQANISRAEVATIFFRLLTDEARDQFWMTTNNFPDVAPDAWYNNAISTMVNAGIIQGYEDGTFRPNNNITRAEFAAIASRFMSSGYDVEEDLFTDIANHWARENINDAAMTQWIHGYPDGTFLPDQAITRAEAVTLVNNVLQRKPHKDHMLDSMIKWPDNSESAWYYEAIQEATNSHDYDLFEDAEYETWTALQENRDWAALEKDWVNTHRTGGEVA</sequence>
<dbReference type="AlphaFoldDB" id="R8VZC9"/>
<evidence type="ECO:0008006" key="8">
    <source>
        <dbReference type="Google" id="ProtNLM"/>
    </source>
</evidence>
<dbReference type="eggNOG" id="COG4886">
    <property type="taxonomic scope" value="Bacteria"/>
</dbReference>
<gene>
    <name evidence="6" type="ORF">HMPREF1526_02306</name>
</gene>
<dbReference type="OrthoDB" id="1699243at2"/>
<dbReference type="Proteomes" id="UP000013981">
    <property type="component" value="Unassembled WGS sequence"/>
</dbReference>
<dbReference type="Gene3D" id="3.40.50.410">
    <property type="entry name" value="von Willebrand factor, type A domain"/>
    <property type="match status" value="1"/>
</dbReference>
<dbReference type="SUPFAM" id="SSF53300">
    <property type="entry name" value="vWA-like"/>
    <property type="match status" value="1"/>
</dbReference>
<evidence type="ECO:0000313" key="7">
    <source>
        <dbReference type="Proteomes" id="UP000013981"/>
    </source>
</evidence>
<dbReference type="InterPro" id="IPR002035">
    <property type="entry name" value="VWF_A"/>
</dbReference>
<dbReference type="PROSITE" id="PS50234">
    <property type="entry name" value="VWFA"/>
    <property type="match status" value="1"/>
</dbReference>
<feature type="compositionally biased region" description="Acidic residues" evidence="2">
    <location>
        <begin position="910"/>
        <end position="922"/>
    </location>
</feature>
<dbReference type="eggNOG" id="COG2304">
    <property type="taxonomic scope" value="Bacteria"/>
</dbReference>
<evidence type="ECO:0000256" key="2">
    <source>
        <dbReference type="SAM" id="MobiDB-lite"/>
    </source>
</evidence>
<evidence type="ECO:0000256" key="1">
    <source>
        <dbReference type="ARBA" id="ARBA00022737"/>
    </source>
</evidence>